<protein>
    <submittedName>
        <fullName evidence="6">Alkylation response protein AidB-like acyl-CoA dehydrogenase</fullName>
    </submittedName>
</protein>
<dbReference type="Pfam" id="PF02770">
    <property type="entry name" value="Acyl-CoA_dh_M"/>
    <property type="match status" value="1"/>
</dbReference>
<evidence type="ECO:0000256" key="2">
    <source>
        <dbReference type="ARBA" id="ARBA00023002"/>
    </source>
</evidence>
<keyword evidence="2" id="KW-0560">Oxidoreductase</keyword>
<dbReference type="PANTHER" id="PTHR43884">
    <property type="entry name" value="ACYL-COA DEHYDROGENASE"/>
    <property type="match status" value="1"/>
</dbReference>
<dbReference type="CDD" id="cd00567">
    <property type="entry name" value="ACAD"/>
    <property type="match status" value="1"/>
</dbReference>
<feature type="domain" description="Acyl-CoA oxidase/dehydrogenase middle" evidence="3">
    <location>
        <begin position="131"/>
        <end position="216"/>
    </location>
</feature>
<proteinExistence type="predicted"/>
<evidence type="ECO:0000313" key="6">
    <source>
        <dbReference type="EMBL" id="MBP2184470.1"/>
    </source>
</evidence>
<evidence type="ECO:0000313" key="7">
    <source>
        <dbReference type="Proteomes" id="UP000741013"/>
    </source>
</evidence>
<dbReference type="InterPro" id="IPR037069">
    <property type="entry name" value="AcylCoA_DH/ox_N_sf"/>
</dbReference>
<feature type="domain" description="Acyl-CoA dehydrogenase/oxidase N-terminal" evidence="4">
    <location>
        <begin position="6"/>
        <end position="90"/>
    </location>
</feature>
<dbReference type="PANTHER" id="PTHR43884:SF25">
    <property type="entry name" value="ACYL-COA DEHYDROGENASE YDBM-RELATED"/>
    <property type="match status" value="1"/>
</dbReference>
<evidence type="ECO:0000259" key="3">
    <source>
        <dbReference type="Pfam" id="PF02770"/>
    </source>
</evidence>
<dbReference type="Gene3D" id="1.20.140.10">
    <property type="entry name" value="Butyryl-CoA Dehydrogenase, subunit A, domain 3"/>
    <property type="match status" value="1"/>
</dbReference>
<dbReference type="Pfam" id="PF08028">
    <property type="entry name" value="Acyl-CoA_dh_2"/>
    <property type="match status" value="1"/>
</dbReference>
<dbReference type="Proteomes" id="UP000741013">
    <property type="component" value="Unassembled WGS sequence"/>
</dbReference>
<dbReference type="InterPro" id="IPR009100">
    <property type="entry name" value="AcylCoA_DH/oxidase_NM_dom_sf"/>
</dbReference>
<dbReference type="PIRSF" id="PIRSF016578">
    <property type="entry name" value="HsaA"/>
    <property type="match status" value="1"/>
</dbReference>
<dbReference type="InterPro" id="IPR006091">
    <property type="entry name" value="Acyl-CoA_Oxase/DH_mid-dom"/>
</dbReference>
<dbReference type="InterPro" id="IPR013107">
    <property type="entry name" value="Acyl-CoA_DH_C"/>
</dbReference>
<organism evidence="6 7">
    <name type="scientific">Amycolatopsis magusensis</name>
    <dbReference type="NCBI Taxonomy" id="882444"/>
    <lineage>
        <taxon>Bacteria</taxon>
        <taxon>Bacillati</taxon>
        <taxon>Actinomycetota</taxon>
        <taxon>Actinomycetes</taxon>
        <taxon>Pseudonocardiales</taxon>
        <taxon>Pseudonocardiaceae</taxon>
        <taxon>Amycolatopsis</taxon>
    </lineage>
</organism>
<reference evidence="6 7" key="1">
    <citation type="submission" date="2021-03" db="EMBL/GenBank/DDBJ databases">
        <title>Sequencing the genomes of 1000 actinobacteria strains.</title>
        <authorList>
            <person name="Klenk H.-P."/>
        </authorList>
    </citation>
    <scope>NUCLEOTIDE SEQUENCE [LARGE SCALE GENOMIC DNA]</scope>
    <source>
        <strain evidence="6 7">DSM 45510</strain>
    </source>
</reference>
<dbReference type="InterPro" id="IPR036250">
    <property type="entry name" value="AcylCo_DH-like_C"/>
</dbReference>
<dbReference type="EMBL" id="JAGGMS010000001">
    <property type="protein sequence ID" value="MBP2184470.1"/>
    <property type="molecule type" value="Genomic_DNA"/>
</dbReference>
<accession>A0ABS4PYG3</accession>
<dbReference type="SUPFAM" id="SSF47203">
    <property type="entry name" value="Acyl-CoA dehydrogenase C-terminal domain-like"/>
    <property type="match status" value="1"/>
</dbReference>
<evidence type="ECO:0000259" key="4">
    <source>
        <dbReference type="Pfam" id="PF02771"/>
    </source>
</evidence>
<sequence>MKQLLTERQKRFVALADSLVETFRDRAAAHDADNTFPFDNYEDLRAAGLLKLSIPEELGGLGATQAELIPVLERLATGDGATALAVNMHITPMGQWSSVWRRTGNPRLEGLLRDAAEGNLIWAAVTSEFGSPNLMSDARTKAERVDGGFRITGRKNFGTNTAVATHASTTARYEDPEKGPTLLLLRIELKDPDVAIHPTWNMLGMRATQSNDLEFSGLFVPDENVVHSFPVGHLDATVTETVFGWSQPAFGAVYVGIAVGALDWAKQQVRRRGLVEDARAQDAIADAEILIESARALLYRHTAQFGTPQMYEELDLQEIVAQSALVKHVCTKNAVAVFTRLIDVVGGAAYARSLPFERTWRDVQAGLFMPVADFAAHELIAASSLGLTLAPAHGSLREQATASKENA</sequence>
<keyword evidence="1" id="KW-0285">Flavoprotein</keyword>
<dbReference type="InterPro" id="IPR013786">
    <property type="entry name" value="AcylCoA_DH/ox_N"/>
</dbReference>
<gene>
    <name evidence="6" type="ORF">JOM49_005996</name>
</gene>
<dbReference type="Gene3D" id="2.40.110.10">
    <property type="entry name" value="Butyryl-CoA Dehydrogenase, subunit A, domain 2"/>
    <property type="match status" value="1"/>
</dbReference>
<feature type="domain" description="Acyl-CoA dehydrogenase C-terminal" evidence="5">
    <location>
        <begin position="250"/>
        <end position="366"/>
    </location>
</feature>
<dbReference type="Pfam" id="PF02771">
    <property type="entry name" value="Acyl-CoA_dh_N"/>
    <property type="match status" value="1"/>
</dbReference>
<dbReference type="InterPro" id="IPR046373">
    <property type="entry name" value="Acyl-CoA_Oxase/DH_mid-dom_sf"/>
</dbReference>
<name>A0ABS4PYG3_9PSEU</name>
<evidence type="ECO:0000259" key="5">
    <source>
        <dbReference type="Pfam" id="PF08028"/>
    </source>
</evidence>
<dbReference type="SUPFAM" id="SSF56645">
    <property type="entry name" value="Acyl-CoA dehydrogenase NM domain-like"/>
    <property type="match status" value="1"/>
</dbReference>
<comment type="caution">
    <text evidence="6">The sequence shown here is derived from an EMBL/GenBank/DDBJ whole genome shotgun (WGS) entry which is preliminary data.</text>
</comment>
<dbReference type="Gene3D" id="1.10.540.10">
    <property type="entry name" value="Acyl-CoA dehydrogenase/oxidase, N-terminal domain"/>
    <property type="match status" value="1"/>
</dbReference>
<keyword evidence="7" id="KW-1185">Reference proteome</keyword>
<evidence type="ECO:0000256" key="1">
    <source>
        <dbReference type="ARBA" id="ARBA00022630"/>
    </source>
</evidence>
<dbReference type="RefSeq" id="WP_209667484.1">
    <property type="nucleotide sequence ID" value="NZ_JAGGMS010000001.1"/>
</dbReference>